<evidence type="ECO:0000313" key="2">
    <source>
        <dbReference type="EMBL" id="QGM97777.1"/>
    </source>
</evidence>
<evidence type="ECO:0000313" key="3">
    <source>
        <dbReference type="Proteomes" id="UP000422569"/>
    </source>
</evidence>
<name>A0A6B8LZC4_9HYPH</name>
<feature type="compositionally biased region" description="Low complexity" evidence="1">
    <location>
        <begin position="1"/>
        <end position="14"/>
    </location>
</feature>
<gene>
    <name evidence="2" type="ORF">F7D14_10050</name>
</gene>
<evidence type="ECO:0008006" key="4">
    <source>
        <dbReference type="Google" id="ProtNLM"/>
    </source>
</evidence>
<feature type="region of interest" description="Disordered" evidence="1">
    <location>
        <begin position="79"/>
        <end position="178"/>
    </location>
</feature>
<dbReference type="AlphaFoldDB" id="A0A6B8LZC4"/>
<proteinExistence type="predicted"/>
<accession>A0A6B8LZC4</accession>
<feature type="compositionally biased region" description="Pro residues" evidence="1">
    <location>
        <begin position="99"/>
        <end position="109"/>
    </location>
</feature>
<dbReference type="RefSeq" id="WP_154419871.1">
    <property type="nucleotide sequence ID" value="NZ_CP044331.1"/>
</dbReference>
<feature type="region of interest" description="Disordered" evidence="1">
    <location>
        <begin position="1"/>
        <end position="20"/>
    </location>
</feature>
<evidence type="ECO:0000256" key="1">
    <source>
        <dbReference type="SAM" id="MobiDB-lite"/>
    </source>
</evidence>
<feature type="compositionally biased region" description="Basic and acidic residues" evidence="1">
    <location>
        <begin position="118"/>
        <end position="146"/>
    </location>
</feature>
<reference evidence="2 3" key="1">
    <citation type="submission" date="2019-09" db="EMBL/GenBank/DDBJ databases">
        <title>Isolation and complete genome sequencing of Methylocystis species.</title>
        <authorList>
            <person name="Rumah B.L."/>
            <person name="Stead C.E."/>
            <person name="Stevens B.C."/>
            <person name="Minton N.P."/>
            <person name="Grosse-Honebrink A."/>
            <person name="Zhang Y."/>
        </authorList>
    </citation>
    <scope>NUCLEOTIDE SEQUENCE [LARGE SCALE GENOMIC DNA]</scope>
    <source>
        <strain evidence="2 3">BRCS2</strain>
    </source>
</reference>
<keyword evidence="3" id="KW-1185">Reference proteome</keyword>
<dbReference type="Proteomes" id="UP000422569">
    <property type="component" value="Chromosome"/>
</dbReference>
<sequence length="260" mass="27015">MTAAAAPNFETANAGSDEALWEPHGSQRLLQPRPQRPHYQAQIGAAAVYALLLGAIVTLSFKTAETPVEEQQVIELAPMPVEEPPPPEDVLPQLEELTPPEPLPPPPMIDPIASAPEVKPKPIPKIEKKVPTPAKPRTDAKPRSDAKPTAAPTRATNAGARTDAPAMRAPAAPPGATPSAIANHFHACMQRAASSFDAPLPGRVSYHATFSATGSITSYSITPSGKGPLDSIANRLGGRCGSVPAPGKPVSLSGVISFSP</sequence>
<dbReference type="EMBL" id="CP044331">
    <property type="protein sequence ID" value="QGM97777.1"/>
    <property type="molecule type" value="Genomic_DNA"/>
</dbReference>
<dbReference type="KEGG" id="mpar:F7D14_10050"/>
<protein>
    <recommendedName>
        <fullName evidence="4">Energy transducer TonB</fullName>
    </recommendedName>
</protein>
<organism evidence="2 3">
    <name type="scientific">Methylocystis parvus</name>
    <dbReference type="NCBI Taxonomy" id="134"/>
    <lineage>
        <taxon>Bacteria</taxon>
        <taxon>Pseudomonadati</taxon>
        <taxon>Pseudomonadota</taxon>
        <taxon>Alphaproteobacteria</taxon>
        <taxon>Hyphomicrobiales</taxon>
        <taxon>Methylocystaceae</taxon>
        <taxon>Methylocystis</taxon>
    </lineage>
</organism>